<dbReference type="OrthoDB" id="5600252at2759"/>
<dbReference type="Proteomes" id="UP000698800">
    <property type="component" value="Unassembled WGS sequence"/>
</dbReference>
<dbReference type="PANTHER" id="PTHR18934">
    <property type="entry name" value="ATP-DEPENDENT RNA HELICASE"/>
    <property type="match status" value="1"/>
</dbReference>
<keyword evidence="3" id="KW-0067">ATP-binding</keyword>
<dbReference type="GO" id="GO:1990904">
    <property type="term" value="C:ribonucleoprotein complex"/>
    <property type="evidence" value="ECO:0007669"/>
    <property type="project" value="UniProtKB-ARBA"/>
</dbReference>
<dbReference type="CDD" id="cd18791">
    <property type="entry name" value="SF2_C_RHA"/>
    <property type="match status" value="1"/>
</dbReference>
<feature type="domain" description="Helicase ATP-binding" evidence="5">
    <location>
        <begin position="535"/>
        <end position="710"/>
    </location>
</feature>
<dbReference type="PROSITE" id="PS00690">
    <property type="entry name" value="DEAH_ATP_HELICASE"/>
    <property type="match status" value="1"/>
</dbReference>
<dbReference type="Gene3D" id="1.20.120.1080">
    <property type="match status" value="1"/>
</dbReference>
<dbReference type="GO" id="GO:0004386">
    <property type="term" value="F:helicase activity"/>
    <property type="evidence" value="ECO:0007669"/>
    <property type="project" value="TreeGrafter"/>
</dbReference>
<feature type="compositionally biased region" description="Polar residues" evidence="4">
    <location>
        <begin position="60"/>
        <end position="71"/>
    </location>
</feature>
<dbReference type="InterPro" id="IPR001650">
    <property type="entry name" value="Helicase_C-like"/>
</dbReference>
<organism evidence="7 8">
    <name type="scientific">Glutinoglossum americanum</name>
    <dbReference type="NCBI Taxonomy" id="1670608"/>
    <lineage>
        <taxon>Eukaryota</taxon>
        <taxon>Fungi</taxon>
        <taxon>Dikarya</taxon>
        <taxon>Ascomycota</taxon>
        <taxon>Pezizomycotina</taxon>
        <taxon>Geoglossomycetes</taxon>
        <taxon>Geoglossales</taxon>
        <taxon>Geoglossaceae</taxon>
        <taxon>Glutinoglossum</taxon>
    </lineage>
</organism>
<feature type="region of interest" description="Disordered" evidence="4">
    <location>
        <begin position="60"/>
        <end position="128"/>
    </location>
</feature>
<protein>
    <recommendedName>
        <fullName evidence="9">P-loop containing nucleoside triphosphate hydrolase protein</fullName>
    </recommendedName>
</protein>
<evidence type="ECO:0000256" key="1">
    <source>
        <dbReference type="ARBA" id="ARBA00022741"/>
    </source>
</evidence>
<dbReference type="Pfam" id="PF00271">
    <property type="entry name" value="Helicase_C"/>
    <property type="match status" value="1"/>
</dbReference>
<evidence type="ECO:0000256" key="4">
    <source>
        <dbReference type="SAM" id="MobiDB-lite"/>
    </source>
</evidence>
<keyword evidence="8" id="KW-1185">Reference proteome</keyword>
<evidence type="ECO:0000256" key="2">
    <source>
        <dbReference type="ARBA" id="ARBA00022801"/>
    </source>
</evidence>
<evidence type="ECO:0000313" key="8">
    <source>
        <dbReference type="Proteomes" id="UP000698800"/>
    </source>
</evidence>
<dbReference type="InterPro" id="IPR014001">
    <property type="entry name" value="Helicase_ATP-bd"/>
</dbReference>
<sequence length="1388" mass="153208">MPLLANKRAGNFATSRKIPGHGLMIECQTRKYSMVQQVQSLAGESNRVPHTEIFGNNTIAQRDGNKSTAIGQPSVPSPPPKSQKLKQRLPKGLRNAATNRQKAGGKRAVDPTTRLPPARRQHQSGSTRQLIDEQHIHNTFDLPTKEDYPHAPPSLFTQPSSFIFNTSYLRSRRETHCLHGIWRCTVTSQITDRPSISAIGEGRSKSNAEKAACLHVIAKLHHSGTLKEAYSDANDTTIDKQTLQSEADAKEDVYNYAARFGCIPTFSVRTVQIHKRGRSRRSVEVTIELPEQGIKVAMRGVDLRVAEIGASIMFKREAERYHAAHGSDNIVIRDSNVLNTGNAGFFIDFYKIMNPGTTVEATLSSAKHLNAFKWFSSYRGQVLINNEPVGDPVDMIGKGKAEQVAFLTAAIAIAKEDDELFHQFLRTPKAANGAVLKPLAPVTMRVDSDCVLTMIDTLGEARNRGLPDEKEDVAGDDETNIKRLRTRVEMNPALIPLRNRELQKKHEAYMKNPDLEILRAKKEGLPMNQYRAKVIDLVKNNAYSIIVGATGSGKTTQVPQILLEDAISGGFGTQCNIICTQPRRIAATSVARRVAVERNEALQNTVGYHVRFDAKLPRFGGSISYCTTGILLSQLQHGADATLDGISHLIIDEVHERDILIDFLLIVLKNVQKERERAGKPTPKVILMSATLDTELFAGYFGHVANDGSSITCPLLSVPGRTFPVREYFLEEILETLKGSHPSNLGLLDPPTQEYLDVERNFIANPSATTQSSTSENLPDVKDSTIDWKTERTISSRGEHIISTEQEDALVPLGLVAATIAHIAKTTNEGAILVFLPGLAEIVKTEEILRSHGPLGIDFNDERAFKISKLHSTISADQTDVFNAVPPGCRKIILATNIAETSITIPDVQFVVDCGKLREKRYDQLRRITKLQCTWISKSNAKQRAGRAGRVQNGNYYALYSEKRYNSLRVIGLPEMLRSDLQEICLDIKSHGFKSSIRDVLAAAIEPPSPSAVDASVTELQGLDALTDDEKLTPLGKLLASLYVPLSEHIFESSLTRQRPVHPSLGKMIVLSVIFRCLDPILILGAASNERSLFVSPLERRKEAGEARNSFTQESGSDHIALINAFGEMRHIRASRGDHAMLSFARNNFLHPGAFRTIDNTVQQIETILIEAGLIPKTDPKSRFRFEYGDPQLNENSSSVPLIKALILAGTHPNLAVGTGPILYRTPNEASAMIHPSSTNYVAPKLAKGSSQLPTLLMYSSMAKSTDGNTLFLRETSETTPLTAALFGGRLLVKGRVIEMDFWLPFYVRADSRAIKAILEFKKGLDRLLTGTFNDLCKGRNGSSNFLADSPARRAFARGLVEVLSRDINAKESYGDQTNSKSLRFSQR</sequence>
<dbReference type="InterPro" id="IPR027417">
    <property type="entry name" value="P-loop_NTPase"/>
</dbReference>
<gene>
    <name evidence="7" type="ORF">FGG08_002805</name>
</gene>
<dbReference type="SMART" id="SM00490">
    <property type="entry name" value="HELICc"/>
    <property type="match status" value="1"/>
</dbReference>
<evidence type="ECO:0000259" key="6">
    <source>
        <dbReference type="PROSITE" id="PS51194"/>
    </source>
</evidence>
<dbReference type="GO" id="GO:0016787">
    <property type="term" value="F:hydrolase activity"/>
    <property type="evidence" value="ECO:0007669"/>
    <property type="project" value="UniProtKB-KW"/>
</dbReference>
<feature type="domain" description="Helicase C-terminal" evidence="6">
    <location>
        <begin position="818"/>
        <end position="992"/>
    </location>
</feature>
<evidence type="ECO:0000256" key="3">
    <source>
        <dbReference type="ARBA" id="ARBA00022840"/>
    </source>
</evidence>
<keyword evidence="2" id="KW-0378">Hydrolase</keyword>
<dbReference type="PROSITE" id="PS51192">
    <property type="entry name" value="HELICASE_ATP_BIND_1"/>
    <property type="match status" value="1"/>
</dbReference>
<dbReference type="SMART" id="SM00487">
    <property type="entry name" value="DEXDc"/>
    <property type="match status" value="1"/>
</dbReference>
<dbReference type="InterPro" id="IPR011545">
    <property type="entry name" value="DEAD/DEAH_box_helicase_dom"/>
</dbReference>
<evidence type="ECO:0000313" key="7">
    <source>
        <dbReference type="EMBL" id="KAH0542851.1"/>
    </source>
</evidence>
<accession>A0A9P8IAZ5</accession>
<comment type="caution">
    <text evidence="7">The sequence shown here is derived from an EMBL/GenBank/DDBJ whole genome shotgun (WGS) entry which is preliminary data.</text>
</comment>
<dbReference type="EMBL" id="JAGHQL010000045">
    <property type="protein sequence ID" value="KAH0542851.1"/>
    <property type="molecule type" value="Genomic_DNA"/>
</dbReference>
<dbReference type="Pfam" id="PF00270">
    <property type="entry name" value="DEAD"/>
    <property type="match status" value="1"/>
</dbReference>
<dbReference type="CDD" id="cd17917">
    <property type="entry name" value="DEXHc_RHA-like"/>
    <property type="match status" value="1"/>
</dbReference>
<evidence type="ECO:0000259" key="5">
    <source>
        <dbReference type="PROSITE" id="PS51192"/>
    </source>
</evidence>
<dbReference type="GO" id="GO:0005524">
    <property type="term" value="F:ATP binding"/>
    <property type="evidence" value="ECO:0007669"/>
    <property type="project" value="UniProtKB-KW"/>
</dbReference>
<proteinExistence type="predicted"/>
<dbReference type="GO" id="GO:0003723">
    <property type="term" value="F:RNA binding"/>
    <property type="evidence" value="ECO:0007669"/>
    <property type="project" value="TreeGrafter"/>
</dbReference>
<dbReference type="PROSITE" id="PS51194">
    <property type="entry name" value="HELICASE_CTER"/>
    <property type="match status" value="1"/>
</dbReference>
<dbReference type="InterPro" id="IPR007502">
    <property type="entry name" value="Helicase-assoc_dom"/>
</dbReference>
<dbReference type="InterPro" id="IPR002464">
    <property type="entry name" value="DNA/RNA_helicase_DEAH_CS"/>
</dbReference>
<keyword evidence="1" id="KW-0547">Nucleotide-binding</keyword>
<dbReference type="PANTHER" id="PTHR18934:SF145">
    <property type="entry name" value="ATP-DEPENDENT RNA HELICASE DHX57-RELATED"/>
    <property type="match status" value="1"/>
</dbReference>
<dbReference type="SUPFAM" id="SSF52540">
    <property type="entry name" value="P-loop containing nucleoside triphosphate hydrolases"/>
    <property type="match status" value="1"/>
</dbReference>
<dbReference type="SMART" id="SM00847">
    <property type="entry name" value="HA2"/>
    <property type="match status" value="1"/>
</dbReference>
<dbReference type="Gene3D" id="3.40.50.300">
    <property type="entry name" value="P-loop containing nucleotide triphosphate hydrolases"/>
    <property type="match status" value="2"/>
</dbReference>
<evidence type="ECO:0008006" key="9">
    <source>
        <dbReference type="Google" id="ProtNLM"/>
    </source>
</evidence>
<reference evidence="7" key="1">
    <citation type="submission" date="2021-03" db="EMBL/GenBank/DDBJ databases">
        <title>Comparative genomics and phylogenomic investigation of the class Geoglossomycetes provide insights into ecological specialization and systematics.</title>
        <authorList>
            <person name="Melie T."/>
            <person name="Pirro S."/>
            <person name="Miller A.N."/>
            <person name="Quandt A."/>
        </authorList>
    </citation>
    <scope>NUCLEOTIDE SEQUENCE</scope>
    <source>
        <strain evidence="7">GBOQ0MN5Z8</strain>
    </source>
</reference>
<name>A0A9P8IAZ5_9PEZI</name>
<dbReference type="Pfam" id="PF21010">
    <property type="entry name" value="HA2_C"/>
    <property type="match status" value="1"/>
</dbReference>